<dbReference type="Pfam" id="PF07714">
    <property type="entry name" value="PK_Tyr_Ser-Thr"/>
    <property type="match status" value="1"/>
</dbReference>
<dbReference type="EnsemblMetazoa" id="Aqu2.1.22702_001">
    <property type="protein sequence ID" value="Aqu2.1.22702_001"/>
    <property type="gene ID" value="Aqu2.1.22702"/>
</dbReference>
<dbReference type="InterPro" id="IPR000719">
    <property type="entry name" value="Prot_kinase_dom"/>
</dbReference>
<feature type="domain" description="Protein kinase" evidence="4">
    <location>
        <begin position="572"/>
        <end position="804"/>
    </location>
</feature>
<evidence type="ECO:0000313" key="6">
    <source>
        <dbReference type="Proteomes" id="UP000007879"/>
    </source>
</evidence>
<dbReference type="KEGG" id="aqu:100634615"/>
<reference evidence="5" key="2">
    <citation type="submission" date="2017-05" db="UniProtKB">
        <authorList>
            <consortium name="EnsemblMetazoa"/>
        </authorList>
    </citation>
    <scope>IDENTIFICATION</scope>
</reference>
<dbReference type="Gene3D" id="1.10.510.10">
    <property type="entry name" value="Transferase(Phosphotransferase) domain 1"/>
    <property type="match status" value="1"/>
</dbReference>
<dbReference type="GO" id="GO:0005524">
    <property type="term" value="F:ATP binding"/>
    <property type="evidence" value="ECO:0007669"/>
    <property type="project" value="InterPro"/>
</dbReference>
<dbReference type="OrthoDB" id="432528at2759"/>
<evidence type="ECO:0000313" key="5">
    <source>
        <dbReference type="EnsemblMetazoa" id="Aqu2.1.22702_001"/>
    </source>
</evidence>
<dbReference type="PANTHER" id="PTHR46228:SF2">
    <property type="entry name" value="KELCH REPEAT PROTEIN (AFU_ORTHOLOGUE AFUA_4G14350)"/>
    <property type="match status" value="1"/>
</dbReference>
<keyword evidence="3" id="KW-0175">Coiled coil</keyword>
<dbReference type="Gene3D" id="3.30.200.20">
    <property type="entry name" value="Phosphorylase Kinase, domain 1"/>
    <property type="match status" value="1"/>
</dbReference>
<evidence type="ECO:0000259" key="4">
    <source>
        <dbReference type="PROSITE" id="PS50011"/>
    </source>
</evidence>
<dbReference type="Proteomes" id="UP000007879">
    <property type="component" value="Unassembled WGS sequence"/>
</dbReference>
<dbReference type="PROSITE" id="PS50011">
    <property type="entry name" value="PROTEIN_KINASE_DOM"/>
    <property type="match status" value="1"/>
</dbReference>
<accession>A0A1X7U474</accession>
<feature type="coiled-coil region" evidence="3">
    <location>
        <begin position="426"/>
        <end position="530"/>
    </location>
</feature>
<sequence length="804" mass="90252">MLSRFKLHHGKKYQPQPRVGHAMVAVGDRVYLWGGWHKLVPKVHSSSEKIKALSVVEMYNMRSGEWSQIPTSGMPPLGVAYHAVTNIEEDIYYFGGRCGHGGCHHNSLHCLNSVTMRWKEITPHSSSSFKTSLPMKKAQCGMVRFRLRNEDYLFIFGGYGVLPDNHEPQAMYIPKRGKPEYGWTNEAHLFCIQSGSWSVPHVTGDPPPPCSNFSVTAVSENRALMFGGYQHEGIRLRDVYIVEFEKESVFWTKLSSPADSTVPWPAGTCDHSIAFAPGLYSPKPCPCVLIVGGENDNAKVLSDCWLFDLPTTNWTNVPLPPVVAGRLYHAVSSFTLGPHCVWLVLFGGVAELEDFKDWQEQIMMADTAVVELMKRDNEGWTATVILDNSSSAPLLDEYVRKLYDRVFQGRKEWMLVTTKNVALLPLGEEQARAERAEQRADAAEQEAVEARKVAEVAEKKVLQAKENAVKERKESITLFSDLSDAKKRAQSAEIQKKSSQDELQKALLEIKQLKQELSDIKEKSSETTELQLIQLRKELSLLQSTSMTSVSSSDPLYSTDDFWALEKDDIDMNEQEMILQSRTGNFYSGSFRRTKVGVKCLRKVRSFEDYRKAMSLNSKLHHPNIVLFIGATTVEDYIIVTEFSSFKALNIHLEEAPLSRNHILSLAKDVACGLAYLHLHPTPITHGSLSSHTVLLEPKGNGWKGKITDIGFFPYMATPLSAYAAPEAMDSDSLSPSLDIYGYGVLLIEMYCRKALGTSGSERDKQLQHINWPQFVTLIQSCLSVEPADRPLVNDILCDIENLH</sequence>
<keyword evidence="2" id="KW-0677">Repeat</keyword>
<dbReference type="PANTHER" id="PTHR46228">
    <property type="entry name" value="KELCH DOMAIN-CONTAINING PROTEIN"/>
    <property type="match status" value="1"/>
</dbReference>
<dbReference type="GO" id="GO:0004672">
    <property type="term" value="F:protein kinase activity"/>
    <property type="evidence" value="ECO:0007669"/>
    <property type="project" value="InterPro"/>
</dbReference>
<dbReference type="InterPro" id="IPR001245">
    <property type="entry name" value="Ser-Thr/Tyr_kinase_cat_dom"/>
</dbReference>
<gene>
    <name evidence="5" type="primary">100634615</name>
</gene>
<dbReference type="SUPFAM" id="SSF117281">
    <property type="entry name" value="Kelch motif"/>
    <property type="match status" value="1"/>
</dbReference>
<dbReference type="Pfam" id="PF24681">
    <property type="entry name" value="Kelch_KLHDC2_KLHL20_DRC7"/>
    <property type="match status" value="2"/>
</dbReference>
<reference evidence="6" key="1">
    <citation type="journal article" date="2010" name="Nature">
        <title>The Amphimedon queenslandica genome and the evolution of animal complexity.</title>
        <authorList>
            <person name="Srivastava M."/>
            <person name="Simakov O."/>
            <person name="Chapman J."/>
            <person name="Fahey B."/>
            <person name="Gauthier M.E."/>
            <person name="Mitros T."/>
            <person name="Richards G.S."/>
            <person name="Conaco C."/>
            <person name="Dacre M."/>
            <person name="Hellsten U."/>
            <person name="Larroux C."/>
            <person name="Putnam N.H."/>
            <person name="Stanke M."/>
            <person name="Adamska M."/>
            <person name="Darling A."/>
            <person name="Degnan S.M."/>
            <person name="Oakley T.H."/>
            <person name="Plachetzki D.C."/>
            <person name="Zhai Y."/>
            <person name="Adamski M."/>
            <person name="Calcino A."/>
            <person name="Cummins S.F."/>
            <person name="Goodstein D.M."/>
            <person name="Harris C."/>
            <person name="Jackson D.J."/>
            <person name="Leys S.P."/>
            <person name="Shu S."/>
            <person name="Woodcroft B.J."/>
            <person name="Vervoort M."/>
            <person name="Kosik K.S."/>
            <person name="Manning G."/>
            <person name="Degnan B.M."/>
            <person name="Rokhsar D.S."/>
        </authorList>
    </citation>
    <scope>NUCLEOTIDE SEQUENCE [LARGE SCALE GENOMIC DNA]</scope>
</reference>
<evidence type="ECO:0000256" key="3">
    <source>
        <dbReference type="SAM" id="Coils"/>
    </source>
</evidence>
<dbReference type="InterPro" id="IPR011009">
    <property type="entry name" value="Kinase-like_dom_sf"/>
</dbReference>
<dbReference type="eggNOG" id="KOG0192">
    <property type="taxonomic scope" value="Eukaryota"/>
</dbReference>
<keyword evidence="6" id="KW-1185">Reference proteome</keyword>
<dbReference type="InParanoid" id="A0A1X7U474"/>
<dbReference type="InterPro" id="IPR015915">
    <property type="entry name" value="Kelch-typ_b-propeller"/>
</dbReference>
<dbReference type="eggNOG" id="KOG0379">
    <property type="taxonomic scope" value="Eukaryota"/>
</dbReference>
<organism evidence="5">
    <name type="scientific">Amphimedon queenslandica</name>
    <name type="common">Sponge</name>
    <dbReference type="NCBI Taxonomy" id="400682"/>
    <lineage>
        <taxon>Eukaryota</taxon>
        <taxon>Metazoa</taxon>
        <taxon>Porifera</taxon>
        <taxon>Demospongiae</taxon>
        <taxon>Heteroscleromorpha</taxon>
        <taxon>Haplosclerida</taxon>
        <taxon>Niphatidae</taxon>
        <taxon>Amphimedon</taxon>
    </lineage>
</organism>
<protein>
    <recommendedName>
        <fullName evidence="4">Protein kinase domain-containing protein</fullName>
    </recommendedName>
</protein>
<dbReference type="AlphaFoldDB" id="A0A1X7U474"/>
<name>A0A1X7U474_AMPQE</name>
<evidence type="ECO:0000256" key="1">
    <source>
        <dbReference type="ARBA" id="ARBA00022441"/>
    </source>
</evidence>
<dbReference type="SUPFAM" id="SSF56112">
    <property type="entry name" value="Protein kinase-like (PK-like)"/>
    <property type="match status" value="1"/>
</dbReference>
<proteinExistence type="predicted"/>
<evidence type="ECO:0000256" key="2">
    <source>
        <dbReference type="ARBA" id="ARBA00022737"/>
    </source>
</evidence>
<keyword evidence="1" id="KW-0880">Kelch repeat</keyword>
<dbReference type="Gene3D" id="2.120.10.80">
    <property type="entry name" value="Kelch-type beta propeller"/>
    <property type="match status" value="2"/>
</dbReference>
<dbReference type="EnsemblMetazoa" id="XM_003388955.2">
    <property type="protein sequence ID" value="XP_003389003.1"/>
    <property type="gene ID" value="LOC100634615"/>
</dbReference>